<gene>
    <name evidence="7" type="ORF">BN1050_02662</name>
</gene>
<dbReference type="InterPro" id="IPR006480">
    <property type="entry name" value="Phage_holin_4_1"/>
</dbReference>
<feature type="transmembrane region" description="Helical" evidence="6">
    <location>
        <begin position="16"/>
        <end position="38"/>
    </location>
</feature>
<evidence type="ECO:0000313" key="7">
    <source>
        <dbReference type="EMBL" id="CEA05810.1"/>
    </source>
</evidence>
<protein>
    <submittedName>
        <fullName evidence="7">Holin family protein</fullName>
    </submittedName>
</protein>
<evidence type="ECO:0000256" key="1">
    <source>
        <dbReference type="ARBA" id="ARBA00004141"/>
    </source>
</evidence>
<feature type="transmembrane region" description="Helical" evidence="6">
    <location>
        <begin position="59"/>
        <end position="78"/>
    </location>
</feature>
<evidence type="ECO:0000256" key="5">
    <source>
        <dbReference type="ARBA" id="ARBA00023600"/>
    </source>
</evidence>
<dbReference type="Pfam" id="PF05105">
    <property type="entry name" value="Phage_holin_4_1"/>
    <property type="match status" value="1"/>
</dbReference>
<evidence type="ECO:0000256" key="2">
    <source>
        <dbReference type="ARBA" id="ARBA00022692"/>
    </source>
</evidence>
<dbReference type="GO" id="GO:0016020">
    <property type="term" value="C:membrane"/>
    <property type="evidence" value="ECO:0007669"/>
    <property type="project" value="UniProtKB-SubCell"/>
</dbReference>
<comment type="subcellular location">
    <subcellularLocation>
        <location evidence="1">Membrane</location>
        <topology evidence="1">Multi-pass membrane protein</topology>
    </subcellularLocation>
</comment>
<accession>A0A078MHL2</accession>
<evidence type="ECO:0000256" key="3">
    <source>
        <dbReference type="ARBA" id="ARBA00022989"/>
    </source>
</evidence>
<dbReference type="AlphaFoldDB" id="A0A078MHL2"/>
<evidence type="ECO:0000256" key="6">
    <source>
        <dbReference type="SAM" id="Phobius"/>
    </source>
</evidence>
<organism evidence="7">
    <name type="scientific">Metalysinibacillus saudimassiliensis</name>
    <dbReference type="NCBI Taxonomy" id="1461583"/>
    <lineage>
        <taxon>Bacteria</taxon>
        <taxon>Bacillati</taxon>
        <taxon>Bacillota</taxon>
        <taxon>Bacilli</taxon>
        <taxon>Bacillales</taxon>
        <taxon>Caryophanaceae</taxon>
        <taxon>Metalysinibacillus</taxon>
    </lineage>
</organism>
<dbReference type="HOGENOM" id="CLU_159280_0_0_9"/>
<keyword evidence="2 6" id="KW-0812">Transmembrane</keyword>
<evidence type="ECO:0000256" key="4">
    <source>
        <dbReference type="ARBA" id="ARBA00023136"/>
    </source>
</evidence>
<comment type="similarity">
    <text evidence="5">Belongs to the bacteriophage holin family. Cp-1 holin subfamily.</text>
</comment>
<keyword evidence="4 6" id="KW-0472">Membrane</keyword>
<dbReference type="PATRIC" id="fig|1461583.4.peg.2554"/>
<sequence length="130" mass="14553">MIDYLTSLMDNHNTKLYLLLVVVIIANCIDFALGVLNAQFNASIAFSTQKAIHGLTRKVGVFCLLVIFLPLALMALPFEIAVTSYFVLCMGYIFFECKSIMAHLGLTDDENKTGELFIDFLKKMMEGSKK</sequence>
<keyword evidence="3 6" id="KW-1133">Transmembrane helix</keyword>
<dbReference type="NCBIfam" id="TIGR01593">
    <property type="entry name" value="holin_tox_secr"/>
    <property type="match status" value="1"/>
</dbReference>
<name>A0A078MHL2_9BACL</name>
<dbReference type="EMBL" id="LN483079">
    <property type="protein sequence ID" value="CEA05810.1"/>
    <property type="molecule type" value="Genomic_DNA"/>
</dbReference>
<proteinExistence type="inferred from homology"/>
<reference evidence="7" key="1">
    <citation type="submission" date="2014-07" db="EMBL/GenBank/DDBJ databases">
        <authorList>
            <person name="Urmite Genomes Urmite Genomes"/>
        </authorList>
    </citation>
    <scope>NUCLEOTIDE SEQUENCE</scope>
    <source>
        <strain evidence="7">13S34_air</strain>
    </source>
</reference>